<dbReference type="Pfam" id="PF03401">
    <property type="entry name" value="TctC"/>
    <property type="match status" value="1"/>
</dbReference>
<protein>
    <submittedName>
        <fullName evidence="3">Tripartite tricarboxylate transporter substrate binding protein</fullName>
    </submittedName>
</protein>
<keyword evidence="4" id="KW-1185">Reference proteome</keyword>
<comment type="caution">
    <text evidence="3">The sequence shown here is derived from an EMBL/GenBank/DDBJ whole genome shotgun (WGS) entry which is preliminary data.</text>
</comment>
<dbReference type="SUPFAM" id="SSF53850">
    <property type="entry name" value="Periplasmic binding protein-like II"/>
    <property type="match status" value="1"/>
</dbReference>
<dbReference type="Gene3D" id="3.40.190.10">
    <property type="entry name" value="Periplasmic binding protein-like II"/>
    <property type="match status" value="1"/>
</dbReference>
<dbReference type="InterPro" id="IPR042100">
    <property type="entry name" value="Bug_dom1"/>
</dbReference>
<reference evidence="3" key="1">
    <citation type="submission" date="2021-10" db="EMBL/GenBank/DDBJ databases">
        <title>Roseicella aerolatum sp. nov., isolated from aerosols of e-waste dismantling site.</title>
        <authorList>
            <person name="Qin T."/>
        </authorList>
    </citation>
    <scope>NUCLEOTIDE SEQUENCE</scope>
    <source>
        <strain evidence="3">GB24</strain>
    </source>
</reference>
<feature type="chain" id="PRO_5040839126" evidence="2">
    <location>
        <begin position="28"/>
        <end position="329"/>
    </location>
</feature>
<dbReference type="Gene3D" id="3.40.190.150">
    <property type="entry name" value="Bordetella uptake gene, domain 1"/>
    <property type="match status" value="1"/>
</dbReference>
<evidence type="ECO:0000313" key="3">
    <source>
        <dbReference type="EMBL" id="MCB4823548.1"/>
    </source>
</evidence>
<proteinExistence type="inferred from homology"/>
<accession>A0A9X1IH25</accession>
<dbReference type="PANTHER" id="PTHR42928">
    <property type="entry name" value="TRICARBOXYLATE-BINDING PROTEIN"/>
    <property type="match status" value="1"/>
</dbReference>
<dbReference type="Proteomes" id="UP001139311">
    <property type="component" value="Unassembled WGS sequence"/>
</dbReference>
<feature type="signal peptide" evidence="2">
    <location>
        <begin position="1"/>
        <end position="27"/>
    </location>
</feature>
<dbReference type="PIRSF" id="PIRSF017082">
    <property type="entry name" value="YflP"/>
    <property type="match status" value="1"/>
</dbReference>
<evidence type="ECO:0000256" key="1">
    <source>
        <dbReference type="ARBA" id="ARBA00006987"/>
    </source>
</evidence>
<evidence type="ECO:0000256" key="2">
    <source>
        <dbReference type="SAM" id="SignalP"/>
    </source>
</evidence>
<comment type="similarity">
    <text evidence="1">Belongs to the UPF0065 (bug) family.</text>
</comment>
<evidence type="ECO:0000313" key="4">
    <source>
        <dbReference type="Proteomes" id="UP001139311"/>
    </source>
</evidence>
<dbReference type="RefSeq" id="WP_226610407.1">
    <property type="nucleotide sequence ID" value="NZ_JAJAQI010000028.1"/>
</dbReference>
<keyword evidence="2" id="KW-0732">Signal</keyword>
<organism evidence="3 4">
    <name type="scientific">Roseicella aerolata</name>
    <dbReference type="NCBI Taxonomy" id="2883479"/>
    <lineage>
        <taxon>Bacteria</taxon>
        <taxon>Pseudomonadati</taxon>
        <taxon>Pseudomonadota</taxon>
        <taxon>Alphaproteobacteria</taxon>
        <taxon>Acetobacterales</taxon>
        <taxon>Roseomonadaceae</taxon>
        <taxon>Roseicella</taxon>
    </lineage>
</organism>
<dbReference type="PANTHER" id="PTHR42928:SF5">
    <property type="entry name" value="BLR1237 PROTEIN"/>
    <property type="match status" value="1"/>
</dbReference>
<dbReference type="InterPro" id="IPR005064">
    <property type="entry name" value="BUG"/>
</dbReference>
<gene>
    <name evidence="3" type="ORF">LHA35_17600</name>
</gene>
<dbReference type="CDD" id="cd07012">
    <property type="entry name" value="PBP2_Bug_TTT"/>
    <property type="match status" value="1"/>
</dbReference>
<dbReference type="AlphaFoldDB" id="A0A9X1IH25"/>
<name>A0A9X1IH25_9PROT</name>
<dbReference type="EMBL" id="JAJAQI010000028">
    <property type="protein sequence ID" value="MCB4823548.1"/>
    <property type="molecule type" value="Genomic_DNA"/>
</dbReference>
<sequence length="329" mass="35117">MGAARLPRRAALAAPALLLAPPLAAQAWRPGQQMRIVVPAAAGGTTDIMGRLCAQHLQARWGTPVVVENRTGAGGTIGTLEVVRSRPDGTTLLSGNIGPQAIAYSLFRNLPYGADQLVPIAGQIRGPNVLVVLADTPVRSMTEFAAWLRAEPGRISFASTGVGQSTHLTPVWMLQLLNAQAIHVPFRGSAPAQIELLAGNVGFLIDNLTGVIEHIRSGRLRALCVTSAERNSELPEVPAARETLPELARFEVNTWFGLFGPAGLPAEIVQTVNAEVNALLDQPETRQRFAQLGGVPLRLSPEAFADWVRAETEKWGAVIRREGLQLDAG</sequence>